<keyword evidence="13" id="KW-1185">Reference proteome</keyword>
<keyword evidence="4" id="KW-1003">Cell membrane</keyword>
<keyword evidence="10" id="KW-0472">Membrane</keyword>
<keyword evidence="8 12" id="KW-0067">ATP-binding</keyword>
<dbReference type="OrthoDB" id="1115710at2"/>
<evidence type="ECO:0000256" key="3">
    <source>
        <dbReference type="ARBA" id="ARBA00022448"/>
    </source>
</evidence>
<dbReference type="GO" id="GO:0005524">
    <property type="term" value="F:ATP binding"/>
    <property type="evidence" value="ECO:0007669"/>
    <property type="project" value="UniProtKB-KW"/>
</dbReference>
<dbReference type="FunFam" id="3.40.50.300:FF:000127">
    <property type="entry name" value="Ribose import ATP-binding protein RbsA"/>
    <property type="match status" value="1"/>
</dbReference>
<protein>
    <submittedName>
        <fullName evidence="12">Sugar ABC transporter ATP-binding protein</fullName>
    </submittedName>
</protein>
<keyword evidence="9" id="KW-1278">Translocase</keyword>
<evidence type="ECO:0000313" key="13">
    <source>
        <dbReference type="Proteomes" id="UP000321204"/>
    </source>
</evidence>
<evidence type="ECO:0000256" key="1">
    <source>
        <dbReference type="ARBA" id="ARBA00004202"/>
    </source>
</evidence>
<dbReference type="PROSITE" id="PS50893">
    <property type="entry name" value="ABC_TRANSPORTER_2"/>
    <property type="match status" value="2"/>
</dbReference>
<dbReference type="RefSeq" id="WP_146786334.1">
    <property type="nucleotide sequence ID" value="NZ_BAABIO010000001.1"/>
</dbReference>
<feature type="domain" description="ABC transporter" evidence="11">
    <location>
        <begin position="256"/>
        <end position="501"/>
    </location>
</feature>
<dbReference type="FunFam" id="3.40.50.300:FF:000126">
    <property type="entry name" value="Galactose/methyl galactoside import ATP-binding protein MglA"/>
    <property type="match status" value="1"/>
</dbReference>
<dbReference type="CDD" id="cd03216">
    <property type="entry name" value="ABC_Carb_Monos_I"/>
    <property type="match status" value="1"/>
</dbReference>
<dbReference type="GO" id="GO:0015749">
    <property type="term" value="P:monosaccharide transmembrane transport"/>
    <property type="evidence" value="ECO:0007669"/>
    <property type="project" value="UniProtKB-ARBA"/>
</dbReference>
<dbReference type="PROSITE" id="PS00211">
    <property type="entry name" value="ABC_TRANSPORTER_1"/>
    <property type="match status" value="1"/>
</dbReference>
<keyword evidence="5" id="KW-0762">Sugar transport</keyword>
<evidence type="ECO:0000256" key="6">
    <source>
        <dbReference type="ARBA" id="ARBA00022737"/>
    </source>
</evidence>
<dbReference type="InterPro" id="IPR027417">
    <property type="entry name" value="P-loop_NTPase"/>
</dbReference>
<dbReference type="CDD" id="cd03215">
    <property type="entry name" value="ABC_Carb_Monos_II"/>
    <property type="match status" value="1"/>
</dbReference>
<keyword evidence="6" id="KW-0677">Repeat</keyword>
<feature type="domain" description="ABC transporter" evidence="11">
    <location>
        <begin position="2"/>
        <end position="238"/>
    </location>
</feature>
<dbReference type="InterPro" id="IPR003439">
    <property type="entry name" value="ABC_transporter-like_ATP-bd"/>
</dbReference>
<dbReference type="SMART" id="SM00382">
    <property type="entry name" value="AAA"/>
    <property type="match status" value="2"/>
</dbReference>
<name>A0A5B8UJA2_9BACT</name>
<dbReference type="PANTHER" id="PTHR43790:SF3">
    <property type="entry name" value="D-ALLOSE IMPORT ATP-BINDING PROTEIN ALSA-RELATED"/>
    <property type="match status" value="1"/>
</dbReference>
<comment type="subcellular location">
    <subcellularLocation>
        <location evidence="2">Cell inner membrane</location>
    </subcellularLocation>
    <subcellularLocation>
        <location evidence="1">Cell membrane</location>
        <topology evidence="1">Peripheral membrane protein</topology>
    </subcellularLocation>
</comment>
<dbReference type="SUPFAM" id="SSF52540">
    <property type="entry name" value="P-loop containing nucleoside triphosphate hydrolases"/>
    <property type="match status" value="2"/>
</dbReference>
<evidence type="ECO:0000256" key="9">
    <source>
        <dbReference type="ARBA" id="ARBA00022967"/>
    </source>
</evidence>
<keyword evidence="3" id="KW-0813">Transport</keyword>
<reference evidence="12 13" key="1">
    <citation type="journal article" date="2015" name="Int. J. Syst. Evol. Microbiol.">
        <title>Flavisolibacter ginsenosidimutans sp. nov., with ginsenoside-converting activity isolated from soil used for cultivating ginseng.</title>
        <authorList>
            <person name="Zhao Y."/>
            <person name="Liu Q."/>
            <person name="Kang M.S."/>
            <person name="Jin F."/>
            <person name="Yu H."/>
            <person name="Im W.T."/>
        </authorList>
    </citation>
    <scope>NUCLEOTIDE SEQUENCE [LARGE SCALE GENOMIC DNA]</scope>
    <source>
        <strain evidence="12 13">Gsoil 636</strain>
    </source>
</reference>
<dbReference type="InterPro" id="IPR017871">
    <property type="entry name" value="ABC_transporter-like_CS"/>
</dbReference>
<gene>
    <name evidence="12" type="ORF">FSB75_09805</name>
</gene>
<dbReference type="AlphaFoldDB" id="A0A5B8UJA2"/>
<evidence type="ECO:0000256" key="10">
    <source>
        <dbReference type="ARBA" id="ARBA00023136"/>
    </source>
</evidence>
<keyword evidence="7" id="KW-0547">Nucleotide-binding</keyword>
<accession>A0A5B8UJA2</accession>
<dbReference type="EMBL" id="CP042433">
    <property type="protein sequence ID" value="QEC56170.1"/>
    <property type="molecule type" value="Genomic_DNA"/>
</dbReference>
<evidence type="ECO:0000313" key="12">
    <source>
        <dbReference type="EMBL" id="QEC56170.1"/>
    </source>
</evidence>
<organism evidence="12 13">
    <name type="scientific">Flavisolibacter ginsenosidimutans</name>
    <dbReference type="NCBI Taxonomy" id="661481"/>
    <lineage>
        <taxon>Bacteria</taxon>
        <taxon>Pseudomonadati</taxon>
        <taxon>Bacteroidota</taxon>
        <taxon>Chitinophagia</taxon>
        <taxon>Chitinophagales</taxon>
        <taxon>Chitinophagaceae</taxon>
        <taxon>Flavisolibacter</taxon>
    </lineage>
</organism>
<evidence type="ECO:0000256" key="8">
    <source>
        <dbReference type="ARBA" id="ARBA00022840"/>
    </source>
</evidence>
<evidence type="ECO:0000256" key="7">
    <source>
        <dbReference type="ARBA" id="ARBA00022741"/>
    </source>
</evidence>
<evidence type="ECO:0000256" key="4">
    <source>
        <dbReference type="ARBA" id="ARBA00022475"/>
    </source>
</evidence>
<dbReference type="GO" id="GO:0005886">
    <property type="term" value="C:plasma membrane"/>
    <property type="evidence" value="ECO:0007669"/>
    <property type="project" value="UniProtKB-SubCell"/>
</dbReference>
<dbReference type="Gene3D" id="3.40.50.300">
    <property type="entry name" value="P-loop containing nucleotide triphosphate hydrolases"/>
    <property type="match status" value="2"/>
</dbReference>
<evidence type="ECO:0000256" key="5">
    <source>
        <dbReference type="ARBA" id="ARBA00022597"/>
    </source>
</evidence>
<evidence type="ECO:0000256" key="2">
    <source>
        <dbReference type="ARBA" id="ARBA00004533"/>
    </source>
</evidence>
<evidence type="ECO:0000259" key="11">
    <source>
        <dbReference type="PROSITE" id="PS50893"/>
    </source>
</evidence>
<dbReference type="PANTHER" id="PTHR43790">
    <property type="entry name" value="CARBOHYDRATE TRANSPORT ATP-BINDING PROTEIN MG119-RELATED"/>
    <property type="match status" value="1"/>
</dbReference>
<dbReference type="GO" id="GO:0016887">
    <property type="term" value="F:ATP hydrolysis activity"/>
    <property type="evidence" value="ECO:0007669"/>
    <property type="project" value="InterPro"/>
</dbReference>
<sequence>MLTVENITKKFSGVTALENVCMNLHPGNVNAILGENGAGKSTLMKILSGVYADYEGSIFYKGERVAFSNPKEAQERGIAIIHQELNLIPHLTIAENIFLGREIINRWGFLNKTEMRRQTETLLNKLKLYVDADTLVADLKVGQQQVVEIAKALLVKSEVIIMDEPTSAISEKEVDVLFDIIRELKAEGKTIVYISHKLDELFKIADRFVVLRDGRSIEAGEMKGMSQDALIRKMVGRELKLIRQKEEQRKQTTPILTAENVSLKHAERKGENVLNNISFTVAKGEILGVFGLMGAGRTELLETLFGLHPKRSSGNVYIEGKGVQIASPSDAIKAGLALVPEDRKKDGLVLGMDVRKNISLTTLQQVENAGLLNQSKEAALAEKYIRELQIKTSSDKQAAKNLSGGNQQKIVLAKWLATRPKVLLLDEPTRGIDINAKNEIYKFILSLADAGLGIVVVSSELPEILAVSDRILVLAEGVLTAEIPVRQATEDSILKAAIPKTI</sequence>
<proteinExistence type="predicted"/>
<dbReference type="InterPro" id="IPR050107">
    <property type="entry name" value="ABC_carbohydrate_import_ATPase"/>
</dbReference>
<dbReference type="KEGG" id="fgg:FSB75_09805"/>
<dbReference type="Proteomes" id="UP000321204">
    <property type="component" value="Chromosome"/>
</dbReference>
<dbReference type="Pfam" id="PF00005">
    <property type="entry name" value="ABC_tran"/>
    <property type="match status" value="2"/>
</dbReference>
<dbReference type="InterPro" id="IPR003593">
    <property type="entry name" value="AAA+_ATPase"/>
</dbReference>